<evidence type="ECO:0000313" key="2">
    <source>
        <dbReference type="Proteomes" id="UP001056120"/>
    </source>
</evidence>
<accession>A0ACB9IM77</accession>
<keyword evidence="2" id="KW-1185">Reference proteome</keyword>
<organism evidence="1 2">
    <name type="scientific">Smallanthus sonchifolius</name>
    <dbReference type="NCBI Taxonomy" id="185202"/>
    <lineage>
        <taxon>Eukaryota</taxon>
        <taxon>Viridiplantae</taxon>
        <taxon>Streptophyta</taxon>
        <taxon>Embryophyta</taxon>
        <taxon>Tracheophyta</taxon>
        <taxon>Spermatophyta</taxon>
        <taxon>Magnoliopsida</taxon>
        <taxon>eudicotyledons</taxon>
        <taxon>Gunneridae</taxon>
        <taxon>Pentapetalae</taxon>
        <taxon>asterids</taxon>
        <taxon>campanulids</taxon>
        <taxon>Asterales</taxon>
        <taxon>Asteraceae</taxon>
        <taxon>Asteroideae</taxon>
        <taxon>Heliantheae alliance</taxon>
        <taxon>Millerieae</taxon>
        <taxon>Smallanthus</taxon>
    </lineage>
</organism>
<proteinExistence type="predicted"/>
<reference evidence="2" key="1">
    <citation type="journal article" date="2022" name="Mol. Ecol. Resour.">
        <title>The genomes of chicory, endive, great burdock and yacon provide insights into Asteraceae palaeo-polyploidization history and plant inulin production.</title>
        <authorList>
            <person name="Fan W."/>
            <person name="Wang S."/>
            <person name="Wang H."/>
            <person name="Wang A."/>
            <person name="Jiang F."/>
            <person name="Liu H."/>
            <person name="Zhao H."/>
            <person name="Xu D."/>
            <person name="Zhang Y."/>
        </authorList>
    </citation>
    <scope>NUCLEOTIDE SEQUENCE [LARGE SCALE GENOMIC DNA]</scope>
    <source>
        <strain evidence="2">cv. Yunnan</strain>
    </source>
</reference>
<evidence type="ECO:0000313" key="1">
    <source>
        <dbReference type="EMBL" id="KAI3809100.1"/>
    </source>
</evidence>
<dbReference type="Proteomes" id="UP001056120">
    <property type="component" value="Linkage Group LG08"/>
</dbReference>
<dbReference type="EMBL" id="CM042025">
    <property type="protein sequence ID" value="KAI3809100.1"/>
    <property type="molecule type" value="Genomic_DNA"/>
</dbReference>
<name>A0ACB9IM77_9ASTR</name>
<reference evidence="1 2" key="2">
    <citation type="journal article" date="2022" name="Mol. Ecol. Resour.">
        <title>The genomes of chicory, endive, great burdock and yacon provide insights into Asteraceae paleo-polyploidization history and plant inulin production.</title>
        <authorList>
            <person name="Fan W."/>
            <person name="Wang S."/>
            <person name="Wang H."/>
            <person name="Wang A."/>
            <person name="Jiang F."/>
            <person name="Liu H."/>
            <person name="Zhao H."/>
            <person name="Xu D."/>
            <person name="Zhang Y."/>
        </authorList>
    </citation>
    <scope>NUCLEOTIDE SEQUENCE [LARGE SCALE GENOMIC DNA]</scope>
    <source>
        <strain evidence="2">cv. Yunnan</strain>
        <tissue evidence="1">Leaves</tissue>
    </source>
</reference>
<protein>
    <submittedName>
        <fullName evidence="1">Uncharacterized protein</fullName>
    </submittedName>
</protein>
<sequence length="283" mass="30915">MIISLSAKLTFSISLRFSNHNFPSEAGDLLLGDAHLVGDGDSVQLSRSNPSSSGVILHSTPFKFTSSVSLSSNFTFEIGNGVALVIIPANFPSKFAKNTSFAFLDEIRLLGIEFDANGCQISSSRVSNVTKISHVFNDGVKLTSWIDYRASLKRIDVRLSKFGDPKPVELLISYRIDLGEILKVTSVYSWSSEIKDVPKLIHSIPATPFEHSTVQAYKNKGCFVSGFIFATGCGALAALILLFVWSYVGDRRKVQGEGSVCPVDFEYEKIGVVKVNDLETAMK</sequence>
<comment type="caution">
    <text evidence="1">The sequence shown here is derived from an EMBL/GenBank/DDBJ whole genome shotgun (WGS) entry which is preliminary data.</text>
</comment>
<gene>
    <name evidence="1" type="ORF">L1987_25068</name>
</gene>